<protein>
    <submittedName>
        <fullName evidence="2">348_t:CDS:1</fullName>
    </submittedName>
</protein>
<reference evidence="2" key="1">
    <citation type="submission" date="2021-06" db="EMBL/GenBank/DDBJ databases">
        <authorList>
            <person name="Kallberg Y."/>
            <person name="Tangrot J."/>
            <person name="Rosling A."/>
        </authorList>
    </citation>
    <scope>NUCLEOTIDE SEQUENCE</scope>
    <source>
        <strain evidence="2">MA453B</strain>
    </source>
</reference>
<dbReference type="AlphaFoldDB" id="A0A9N9I8R8"/>
<dbReference type="OrthoDB" id="2360248at2759"/>
<keyword evidence="3" id="KW-1185">Reference proteome</keyword>
<accession>A0A9N9I8R8</accession>
<evidence type="ECO:0000259" key="1">
    <source>
        <dbReference type="Pfam" id="PF24209"/>
    </source>
</evidence>
<dbReference type="EMBL" id="CAJVPY010011248">
    <property type="protein sequence ID" value="CAG8725417.1"/>
    <property type="molecule type" value="Genomic_DNA"/>
</dbReference>
<comment type="caution">
    <text evidence="2">The sequence shown here is derived from an EMBL/GenBank/DDBJ whole genome shotgun (WGS) entry which is preliminary data.</text>
</comment>
<dbReference type="Proteomes" id="UP000789405">
    <property type="component" value="Unassembled WGS sequence"/>
</dbReference>
<sequence>MNINLFPNSGPNKIPKDERQMKVTAISDGKILPYILVDLYKEQTLKDTRKILSSTEEVLMGWQNAYFCNKLKKKIPLSQEDKYKLEDILIPEDDNYLLVIEMNQLPSFPKVKRQHNIEKGYMKLQDGSLVAAGHSAFFIKNPHLMSIALNCDFQSICKKTRKNFDQIWMKTLEEEGFDFLDEEPKNENDDKLTLSECTITYCENGSIILSYKDLEATKEYIEAIESALDENLSDERKLEALNDIGKNYGFFWIQEFKLGKKFVQVTQNGETQNKAVGGDYAKHQNISEWLKSPGSYNEWGIINYGPKLPLYLLLSEELQSKIKKLIGEKILYADVYNFRVAHYNLTLPIIEQVRLPTNLLPLRDCKLFAAILNKVDRKPYKNVFALRIDYLNEDTPYFVIHHIGTVPNLPQVIDLSISWMIIGYEKNFPIEPFVNNSSLKYVWTKEQNNTNILLPNPIPHDHAWVTTIILRCNRNHGYQFARSVALISHHISQLNDDRMTTNVRLNVHNNNNNPLNFEINCTILSENDNGGLIPVIVEGPTNQRWKNRKSRRLLSNDRNLFTCKWQSANNDNYRLPNNNNLIFASLLCLNANAVQGCNDLSLNISPKYAIIKSPNNLANNPNCRITYIVLRKP</sequence>
<feature type="non-terminal residue" evidence="2">
    <location>
        <position position="633"/>
    </location>
</feature>
<evidence type="ECO:0000313" key="2">
    <source>
        <dbReference type="EMBL" id="CAG8725417.1"/>
    </source>
</evidence>
<dbReference type="Pfam" id="PF24209">
    <property type="entry name" value="DUF7431"/>
    <property type="match status" value="1"/>
</dbReference>
<evidence type="ECO:0000313" key="3">
    <source>
        <dbReference type="Proteomes" id="UP000789405"/>
    </source>
</evidence>
<organism evidence="2 3">
    <name type="scientific">Dentiscutata erythropus</name>
    <dbReference type="NCBI Taxonomy" id="1348616"/>
    <lineage>
        <taxon>Eukaryota</taxon>
        <taxon>Fungi</taxon>
        <taxon>Fungi incertae sedis</taxon>
        <taxon>Mucoromycota</taxon>
        <taxon>Glomeromycotina</taxon>
        <taxon>Glomeromycetes</taxon>
        <taxon>Diversisporales</taxon>
        <taxon>Gigasporaceae</taxon>
        <taxon>Dentiscutata</taxon>
    </lineage>
</organism>
<proteinExistence type="predicted"/>
<gene>
    <name evidence="2" type="ORF">DERYTH_LOCUS14672</name>
</gene>
<dbReference type="InterPro" id="IPR055854">
    <property type="entry name" value="DUF7431"/>
</dbReference>
<feature type="domain" description="DUF7431" evidence="1">
    <location>
        <begin position="364"/>
        <end position="445"/>
    </location>
</feature>
<name>A0A9N9I8R8_9GLOM</name>